<comment type="similarity">
    <text evidence="8">Belongs to the glycosyltransferase 2 family. CrtQ subfamily.</text>
</comment>
<dbReference type="AlphaFoldDB" id="A0A2R7YV08"/>
<evidence type="ECO:0000256" key="3">
    <source>
        <dbReference type="ARBA" id="ARBA00022676"/>
    </source>
</evidence>
<reference evidence="12 13" key="1">
    <citation type="submission" date="2018-03" db="EMBL/GenBank/DDBJ databases">
        <authorList>
            <person name="Keele B.F."/>
        </authorList>
    </citation>
    <scope>NUCLEOTIDE SEQUENCE [LARGE SCALE GENOMIC DNA]</scope>
    <source>
        <strain evidence="12 13">IB-3</strain>
    </source>
</reference>
<dbReference type="EMBL" id="PYXZ01000007">
    <property type="protein sequence ID" value="PUA80134.1"/>
    <property type="molecule type" value="Genomic_DNA"/>
</dbReference>
<keyword evidence="13" id="KW-1185">Reference proteome</keyword>
<evidence type="ECO:0000256" key="8">
    <source>
        <dbReference type="ARBA" id="ARBA00038120"/>
    </source>
</evidence>
<comment type="function">
    <text evidence="6">Catalyzes the glycosylation of 4,4'-diaponeurosporenoate, i.e. the esterification of glucose at the C1'' position with the carboxyl group of 4,4'-diaponeurosporenic acid, to form glycosyl-4,4'-diaponeurosporenoate. This is a step in the biosynthesis of staphyloxanthin, an orange pigment present in most staphylococci strains.</text>
</comment>
<gene>
    <name evidence="12" type="ORF">C7S10_16470</name>
</gene>
<dbReference type="InterPro" id="IPR029044">
    <property type="entry name" value="Nucleotide-diphossugar_trans"/>
</dbReference>
<dbReference type="Pfam" id="PF00535">
    <property type="entry name" value="Glycos_transf_2"/>
    <property type="match status" value="1"/>
</dbReference>
<dbReference type="OrthoDB" id="9777873at2"/>
<evidence type="ECO:0000313" key="13">
    <source>
        <dbReference type="Proteomes" id="UP000244867"/>
    </source>
</evidence>
<name>A0A2R7YV08_9ACTN</name>
<dbReference type="Proteomes" id="UP000244867">
    <property type="component" value="Unassembled WGS sequence"/>
</dbReference>
<keyword evidence="2" id="KW-1003">Cell membrane</keyword>
<feature type="region of interest" description="Disordered" evidence="10">
    <location>
        <begin position="1"/>
        <end position="43"/>
    </location>
</feature>
<protein>
    <recommendedName>
        <fullName evidence="9">4,4'-diaponeurosporenoate glycosyltransferase</fullName>
    </recommendedName>
</protein>
<feature type="compositionally biased region" description="Basic residues" evidence="10">
    <location>
        <begin position="14"/>
        <end position="36"/>
    </location>
</feature>
<keyword evidence="3" id="KW-0328">Glycosyltransferase</keyword>
<dbReference type="GO" id="GO:0016757">
    <property type="term" value="F:glycosyltransferase activity"/>
    <property type="evidence" value="ECO:0007669"/>
    <property type="project" value="UniProtKB-KW"/>
</dbReference>
<evidence type="ECO:0000256" key="10">
    <source>
        <dbReference type="SAM" id="MobiDB-lite"/>
    </source>
</evidence>
<dbReference type="PANTHER" id="PTHR43646:SF2">
    <property type="entry name" value="GLYCOSYLTRANSFERASE 2-LIKE DOMAIN-CONTAINING PROTEIN"/>
    <property type="match status" value="1"/>
</dbReference>
<dbReference type="SUPFAM" id="SSF53448">
    <property type="entry name" value="Nucleotide-diphospho-sugar transferases"/>
    <property type="match status" value="1"/>
</dbReference>
<evidence type="ECO:0000259" key="11">
    <source>
        <dbReference type="Pfam" id="PF00535"/>
    </source>
</evidence>
<evidence type="ECO:0000256" key="9">
    <source>
        <dbReference type="ARBA" id="ARBA00040345"/>
    </source>
</evidence>
<evidence type="ECO:0000256" key="2">
    <source>
        <dbReference type="ARBA" id="ARBA00022475"/>
    </source>
</evidence>
<dbReference type="Gene3D" id="3.90.550.10">
    <property type="entry name" value="Spore Coat Polysaccharide Biosynthesis Protein SpsA, Chain A"/>
    <property type="match status" value="1"/>
</dbReference>
<evidence type="ECO:0000256" key="5">
    <source>
        <dbReference type="ARBA" id="ARBA00023136"/>
    </source>
</evidence>
<evidence type="ECO:0000256" key="7">
    <source>
        <dbReference type="ARBA" id="ARBA00037904"/>
    </source>
</evidence>
<dbReference type="GO" id="GO:0005886">
    <property type="term" value="C:plasma membrane"/>
    <property type="evidence" value="ECO:0007669"/>
    <property type="project" value="UniProtKB-SubCell"/>
</dbReference>
<sequence length="278" mass="28980">MPLAAPAGRLAARGARRPRRVPRHRSAGARRARRARLPAARPGATRVSTPLAVAVVIPARDEEALLPGCLDSVSRAVRALGREHPEVRCRTFVVLDSCHDGTAGIVAGRRDVSAVPVQAGCVGAARAAGVDAAAVWSGRAAAPRVWIANTDADSTVPEHWLVDQVRFATAGLTLVVGTVEPTAGDLTAEEMVLWRARHSVGDGHQHVHGANLGFTLAAYRAVGGFRPLRVHEDVELVAAMRADGVATVATGSLSVTTSGRRHGRAPDGFAAYLDGLGA</sequence>
<feature type="compositionally biased region" description="Low complexity" evidence="10">
    <location>
        <begin position="1"/>
        <end position="13"/>
    </location>
</feature>
<accession>A0A2R7YV08</accession>
<comment type="pathway">
    <text evidence="7">Carotenoid biosynthesis; staphyloxanthin biosynthesis; staphyloxanthin from farnesyl diphosphate: step 4/5.</text>
</comment>
<keyword evidence="5" id="KW-0472">Membrane</keyword>
<keyword evidence="4 12" id="KW-0808">Transferase</keyword>
<evidence type="ECO:0000256" key="6">
    <source>
        <dbReference type="ARBA" id="ARBA00037281"/>
    </source>
</evidence>
<dbReference type="InterPro" id="IPR001173">
    <property type="entry name" value="Glyco_trans_2-like"/>
</dbReference>
<evidence type="ECO:0000256" key="4">
    <source>
        <dbReference type="ARBA" id="ARBA00022679"/>
    </source>
</evidence>
<evidence type="ECO:0000256" key="1">
    <source>
        <dbReference type="ARBA" id="ARBA00004236"/>
    </source>
</evidence>
<evidence type="ECO:0000313" key="12">
    <source>
        <dbReference type="EMBL" id="PUA80134.1"/>
    </source>
</evidence>
<dbReference type="PANTHER" id="PTHR43646">
    <property type="entry name" value="GLYCOSYLTRANSFERASE"/>
    <property type="match status" value="1"/>
</dbReference>
<organism evidence="12 13">
    <name type="scientific">Nocardioides currus</name>
    <dbReference type="NCBI Taxonomy" id="2133958"/>
    <lineage>
        <taxon>Bacteria</taxon>
        <taxon>Bacillati</taxon>
        <taxon>Actinomycetota</taxon>
        <taxon>Actinomycetes</taxon>
        <taxon>Propionibacteriales</taxon>
        <taxon>Nocardioidaceae</taxon>
        <taxon>Nocardioides</taxon>
    </lineage>
</organism>
<proteinExistence type="inferred from homology"/>
<comment type="subcellular location">
    <subcellularLocation>
        <location evidence="1">Cell membrane</location>
    </subcellularLocation>
</comment>
<comment type="caution">
    <text evidence="12">The sequence shown here is derived from an EMBL/GenBank/DDBJ whole genome shotgun (WGS) entry which is preliminary data.</text>
</comment>
<feature type="domain" description="Glycosyltransferase 2-like" evidence="11">
    <location>
        <begin position="55"/>
        <end position="191"/>
    </location>
</feature>